<dbReference type="GO" id="GO:0005634">
    <property type="term" value="C:nucleus"/>
    <property type="evidence" value="ECO:0007669"/>
    <property type="project" value="UniProtKB-SubCell"/>
</dbReference>
<accession>A0AAN9TZB6</accession>
<dbReference type="SMART" id="SM00355">
    <property type="entry name" value="ZnF_C2H2"/>
    <property type="match status" value="14"/>
</dbReference>
<gene>
    <name evidence="10" type="ORF">V9T40_006369</name>
</gene>
<dbReference type="Proteomes" id="UP001367676">
    <property type="component" value="Unassembled WGS sequence"/>
</dbReference>
<feature type="domain" description="C2H2-type" evidence="9">
    <location>
        <begin position="127"/>
        <end position="155"/>
    </location>
</feature>
<dbReference type="FunFam" id="3.30.160.60:FF:000145">
    <property type="entry name" value="Zinc finger protein 574"/>
    <property type="match status" value="1"/>
</dbReference>
<feature type="domain" description="C2H2-type" evidence="9">
    <location>
        <begin position="635"/>
        <end position="662"/>
    </location>
</feature>
<evidence type="ECO:0000256" key="2">
    <source>
        <dbReference type="ARBA" id="ARBA00022723"/>
    </source>
</evidence>
<name>A0AAN9TZB6_9HEMI</name>
<dbReference type="GO" id="GO:0008270">
    <property type="term" value="F:zinc ion binding"/>
    <property type="evidence" value="ECO:0007669"/>
    <property type="project" value="UniProtKB-KW"/>
</dbReference>
<evidence type="ECO:0000256" key="5">
    <source>
        <dbReference type="ARBA" id="ARBA00022833"/>
    </source>
</evidence>
<dbReference type="AlphaFoldDB" id="A0AAN9TZB6"/>
<feature type="compositionally biased region" description="Basic and acidic residues" evidence="8">
    <location>
        <begin position="83"/>
        <end position="93"/>
    </location>
</feature>
<keyword evidence="6" id="KW-0539">Nucleus</keyword>
<evidence type="ECO:0000256" key="7">
    <source>
        <dbReference type="PROSITE-ProRule" id="PRU00042"/>
    </source>
</evidence>
<dbReference type="SUPFAM" id="SSF57667">
    <property type="entry name" value="beta-beta-alpha zinc fingers"/>
    <property type="match status" value="5"/>
</dbReference>
<protein>
    <recommendedName>
        <fullName evidence="9">C2H2-type domain-containing protein</fullName>
    </recommendedName>
</protein>
<feature type="domain" description="C2H2-type" evidence="9">
    <location>
        <begin position="543"/>
        <end position="565"/>
    </location>
</feature>
<evidence type="ECO:0000256" key="3">
    <source>
        <dbReference type="ARBA" id="ARBA00022737"/>
    </source>
</evidence>
<evidence type="ECO:0000313" key="10">
    <source>
        <dbReference type="EMBL" id="KAK7598134.1"/>
    </source>
</evidence>
<organism evidence="10 11">
    <name type="scientific">Parthenolecanium corni</name>
    <dbReference type="NCBI Taxonomy" id="536013"/>
    <lineage>
        <taxon>Eukaryota</taxon>
        <taxon>Metazoa</taxon>
        <taxon>Ecdysozoa</taxon>
        <taxon>Arthropoda</taxon>
        <taxon>Hexapoda</taxon>
        <taxon>Insecta</taxon>
        <taxon>Pterygota</taxon>
        <taxon>Neoptera</taxon>
        <taxon>Paraneoptera</taxon>
        <taxon>Hemiptera</taxon>
        <taxon>Sternorrhyncha</taxon>
        <taxon>Coccoidea</taxon>
        <taxon>Coccidae</taxon>
        <taxon>Parthenolecanium</taxon>
    </lineage>
</organism>
<evidence type="ECO:0000259" key="9">
    <source>
        <dbReference type="PROSITE" id="PS50157"/>
    </source>
</evidence>
<dbReference type="EMBL" id="JBBCAQ010000014">
    <property type="protein sequence ID" value="KAK7598134.1"/>
    <property type="molecule type" value="Genomic_DNA"/>
</dbReference>
<reference evidence="10 11" key="1">
    <citation type="submission" date="2024-03" db="EMBL/GenBank/DDBJ databases">
        <title>Adaptation during the transition from Ophiocordyceps entomopathogen to insect associate is accompanied by gene loss and intensified selection.</title>
        <authorList>
            <person name="Ward C.M."/>
            <person name="Onetto C.A."/>
            <person name="Borneman A.R."/>
        </authorList>
    </citation>
    <scope>NUCLEOTIDE SEQUENCE [LARGE SCALE GENOMIC DNA]</scope>
    <source>
        <strain evidence="10">AWRI1</strain>
        <tissue evidence="10">Single Adult Female</tissue>
    </source>
</reference>
<keyword evidence="4 7" id="KW-0863">Zinc-finger</keyword>
<feature type="region of interest" description="Disordered" evidence="8">
    <location>
        <begin position="686"/>
        <end position="706"/>
    </location>
</feature>
<feature type="domain" description="C2H2-type" evidence="9">
    <location>
        <begin position="455"/>
        <end position="482"/>
    </location>
</feature>
<evidence type="ECO:0000256" key="4">
    <source>
        <dbReference type="ARBA" id="ARBA00022771"/>
    </source>
</evidence>
<dbReference type="InterPro" id="IPR013087">
    <property type="entry name" value="Znf_C2H2_type"/>
</dbReference>
<feature type="domain" description="C2H2-type" evidence="9">
    <location>
        <begin position="606"/>
        <end position="634"/>
    </location>
</feature>
<feature type="domain" description="C2H2-type" evidence="9">
    <location>
        <begin position="578"/>
        <end position="605"/>
    </location>
</feature>
<evidence type="ECO:0000256" key="6">
    <source>
        <dbReference type="ARBA" id="ARBA00023242"/>
    </source>
</evidence>
<dbReference type="Gene3D" id="3.30.160.60">
    <property type="entry name" value="Classic Zinc Finger"/>
    <property type="match status" value="7"/>
</dbReference>
<proteinExistence type="predicted"/>
<dbReference type="PROSITE" id="PS50157">
    <property type="entry name" value="ZINC_FINGER_C2H2_2"/>
    <property type="match status" value="10"/>
</dbReference>
<evidence type="ECO:0000256" key="8">
    <source>
        <dbReference type="SAM" id="MobiDB-lite"/>
    </source>
</evidence>
<dbReference type="PROSITE" id="PS00028">
    <property type="entry name" value="ZINC_FINGER_C2H2_1"/>
    <property type="match status" value="11"/>
</dbReference>
<keyword evidence="3" id="KW-0677">Repeat</keyword>
<keyword evidence="2" id="KW-0479">Metal-binding</keyword>
<evidence type="ECO:0000313" key="11">
    <source>
        <dbReference type="Proteomes" id="UP001367676"/>
    </source>
</evidence>
<evidence type="ECO:0000256" key="1">
    <source>
        <dbReference type="ARBA" id="ARBA00004123"/>
    </source>
</evidence>
<feature type="domain" description="C2H2-type" evidence="9">
    <location>
        <begin position="483"/>
        <end position="511"/>
    </location>
</feature>
<keyword evidence="5" id="KW-0862">Zinc</keyword>
<dbReference type="InterPro" id="IPR036236">
    <property type="entry name" value="Znf_C2H2_sf"/>
</dbReference>
<sequence>MMRILNIGEPVRPPPSRSKRYRCVLCSTKTVTKTEMAAHLAEFHSFLKLEAPEDSVAPTKKLAKKKTAPASEKKPPVKRLKRKSEPKEKDEPARKKRVELPENTAAGEIFMRNCIESRPYAAISPMWQCLACGKQFADTMDLHDHVQSKHVESETNQDGLKLRILGYCCEVCGHCFDELEYMIGHHLAAHADVKPPTFDTVTRSTEWALLCFTCLQYYRRTGKWFTNHWCINWVDTDALEKTKSKLDVEPSFLCDVCAATFRFKCAYQYHRAVRHKGVTEIEWDALEPTVVPFLCQKCDKGFMEAADSQAHVCDKTAEEIVQLPLQKSKVPCPQCNAMLANAKIMRRHVKTVHEKLLPKEPTGNERKYRPEGPTIRCPFCELKFMTAKDMLAHSKDVHNQELRNPYFCAKCVKEFNSNSKLKQHYEVYHTGPEDKETVQAVCKLAERTKDDTVFYMCPQCARKFLNPMDYFRHHQWHQIKREFTCDRCGYSAPTREALTFHMRSVHHENRTCRYPCDMCSSVLSSKFSLREHLAATHGTERPYVCERCGKDFPTKVRLQSHIRTHLFGSQLSISEKRYGCDLCGKEFKKKQTLRDHLAVHTGVRNEPCSVCGKLFFTKLSAYCHKVQAHSTVRPYKCTICEATFPLRSFLTRHLKKHAEKEARKKHLLTDKSLWLTAAEKDAIEEEEIELGNEATSSPDEQKYLHE</sequence>
<dbReference type="PANTHER" id="PTHR24379">
    <property type="entry name" value="KRAB AND ZINC FINGER DOMAIN-CONTAINING"/>
    <property type="match status" value="1"/>
</dbReference>
<feature type="domain" description="C2H2-type" evidence="9">
    <location>
        <begin position="514"/>
        <end position="542"/>
    </location>
</feature>
<feature type="domain" description="C2H2-type" evidence="9">
    <location>
        <begin position="167"/>
        <end position="195"/>
    </location>
</feature>
<dbReference type="Pfam" id="PF00096">
    <property type="entry name" value="zf-C2H2"/>
    <property type="match status" value="3"/>
</dbReference>
<dbReference type="FunFam" id="3.30.160.60:FF:000534">
    <property type="entry name" value="zinc finger protein 674"/>
    <property type="match status" value="1"/>
</dbReference>
<feature type="region of interest" description="Disordered" evidence="8">
    <location>
        <begin position="56"/>
        <end position="100"/>
    </location>
</feature>
<keyword evidence="11" id="KW-1185">Reference proteome</keyword>
<comment type="subcellular location">
    <subcellularLocation>
        <location evidence="1">Nucleus</location>
    </subcellularLocation>
</comment>
<feature type="domain" description="C2H2-type" evidence="9">
    <location>
        <begin position="406"/>
        <end position="434"/>
    </location>
</feature>
<comment type="caution">
    <text evidence="10">The sequence shown here is derived from an EMBL/GenBank/DDBJ whole genome shotgun (WGS) entry which is preliminary data.</text>
</comment>
<dbReference type="PANTHER" id="PTHR24379:SF121">
    <property type="entry name" value="C2H2-TYPE DOMAIN-CONTAINING PROTEIN"/>
    <property type="match status" value="1"/>
</dbReference>